<feature type="transmembrane region" description="Helical" evidence="7">
    <location>
        <begin position="569"/>
        <end position="593"/>
    </location>
</feature>
<feature type="domain" description="Mechanosensitive ion channel MscS" evidence="9">
    <location>
        <begin position="616"/>
        <end position="682"/>
    </location>
</feature>
<proteinExistence type="inferred from homology"/>
<dbReference type="Pfam" id="PF12607">
    <property type="entry name" value="DUF3772"/>
    <property type="match status" value="1"/>
</dbReference>
<dbReference type="InterPro" id="IPR011066">
    <property type="entry name" value="MscS_channel_C_sf"/>
</dbReference>
<dbReference type="Gene3D" id="1.10.287.1260">
    <property type="match status" value="1"/>
</dbReference>
<keyword evidence="8" id="KW-0732">Signal</keyword>
<dbReference type="PANTHER" id="PTHR30347:SF9">
    <property type="entry name" value="MINICONDUCTANCE MECHANOSENSITIVE CHANNEL MSCM"/>
    <property type="match status" value="1"/>
</dbReference>
<dbReference type="SUPFAM" id="SSF82861">
    <property type="entry name" value="Mechanosensitive channel protein MscS (YggB), transmembrane region"/>
    <property type="match status" value="1"/>
</dbReference>
<dbReference type="AlphaFoldDB" id="A0A6S7EM44"/>
<feature type="transmembrane region" description="Helical" evidence="7">
    <location>
        <begin position="288"/>
        <end position="311"/>
    </location>
</feature>
<feature type="transmembrane region" description="Helical" evidence="7">
    <location>
        <begin position="437"/>
        <end position="457"/>
    </location>
</feature>
<reference evidence="12 13" key="1">
    <citation type="submission" date="2020-04" db="EMBL/GenBank/DDBJ databases">
        <authorList>
            <person name="De Canck E."/>
        </authorList>
    </citation>
    <scope>NUCLEOTIDE SEQUENCE [LARGE SCALE GENOMIC DNA]</scope>
    <source>
        <strain evidence="12 13">LMG 26788</strain>
    </source>
</reference>
<dbReference type="GO" id="GO:0005886">
    <property type="term" value="C:plasma membrane"/>
    <property type="evidence" value="ECO:0007669"/>
    <property type="project" value="UniProtKB-SubCell"/>
</dbReference>
<evidence type="ECO:0000313" key="13">
    <source>
        <dbReference type="Proteomes" id="UP000494203"/>
    </source>
</evidence>
<feature type="transmembrane region" description="Helical" evidence="7">
    <location>
        <begin position="354"/>
        <end position="381"/>
    </location>
</feature>
<accession>A0A6S7EM44</accession>
<comment type="subcellular location">
    <subcellularLocation>
        <location evidence="1">Cell membrane</location>
        <topology evidence="1">Multi-pass membrane protein</topology>
    </subcellularLocation>
</comment>
<evidence type="ECO:0000256" key="1">
    <source>
        <dbReference type="ARBA" id="ARBA00004651"/>
    </source>
</evidence>
<dbReference type="Proteomes" id="UP000494203">
    <property type="component" value="Unassembled WGS sequence"/>
</dbReference>
<dbReference type="InterPro" id="IPR052702">
    <property type="entry name" value="MscS-like_channel"/>
</dbReference>
<feature type="chain" id="PRO_5028901664" evidence="8">
    <location>
        <begin position="38"/>
        <end position="808"/>
    </location>
</feature>
<feature type="transmembrane region" description="Helical" evidence="7">
    <location>
        <begin position="252"/>
        <end position="276"/>
    </location>
</feature>
<feature type="transmembrane region" description="Helical" evidence="7">
    <location>
        <begin position="599"/>
        <end position="627"/>
    </location>
</feature>
<keyword evidence="13" id="KW-1185">Reference proteome</keyword>
<feature type="transmembrane region" description="Helical" evidence="7">
    <location>
        <begin position="331"/>
        <end position="348"/>
    </location>
</feature>
<sequence length="808" mass="86075">MTPNLPYPRLRVAPRARAFVALIAALLLALCLAPAFAATPATPGETDAMLVAARKQLDDIRKRIPDETDDAELLKQRGDALDIQSKADAAADALTPQLTSVTARLSELGTPPDGAKEAPDVAAQRMQLDKSSRALDAQIKLARLLSVDAAQAVEQIAAQRRTQFQARLGERRDSFLSAQFWTEFRQEFPRDLERLLALRDDLATAVGQTPRWGWVLLATAAALAIALRIWIGRMLLRITATRVPPGRLRRSFLAVALLALAVATPGVIALLLHIGLDWNSQLSDNSGTLLANLVATVCFGGYVSGLGYALLSANRPSWRLPPVSDMVAQRLRWLPGVLGVLVVMIWLAERLPVLLNVSLTTTITLTGIAAVLVMATMAVALSIGRRLRRLAQQQDAAPTPFWVSLLLTAAGTVLAISLASLLAGYVAFGSFLAKQVLWVLIILASAYLLSLLIEDGFSTLLGTSHRDDGEGTSLRDQAAVLLSGVGRVAVGLLALILLLAPFGEGPMDLVQRFDQLRKGLAIGEAQIRPGAVLQALLVLSLSLLSVKMLKRWLANRYLPTTELDPGMQLSAATLFGYAGFVLAIALSLSAAGIGLERVAWIASALSVGIGFGLQAVVQNFVSGLILLAERPVKVGDWVSLGGVEGDILRINVRATEIQMGDRSTVIVPNSEFVTKTVRNVTRSNPLGLVQIKLPLPLSTDAQRVRELILQAFADHEDVLDSPPPNVFLDGIEAGNLVFNAKGYVSSPRSAYGVRSALLFTVLQRLQEAGLAVSAPPTMLLASAPQAAALMRPDAAEGPSAAATPVAAP</sequence>
<evidence type="ECO:0000256" key="8">
    <source>
        <dbReference type="SAM" id="SignalP"/>
    </source>
</evidence>
<feature type="transmembrane region" description="Helical" evidence="7">
    <location>
        <begin position="212"/>
        <end position="231"/>
    </location>
</feature>
<protein>
    <submittedName>
        <fullName evidence="12">Uncharacterized protein</fullName>
    </submittedName>
</protein>
<dbReference type="PANTHER" id="PTHR30347">
    <property type="entry name" value="POTASSIUM CHANNEL RELATED"/>
    <property type="match status" value="1"/>
</dbReference>
<name>A0A6S7EM44_9BURK</name>
<dbReference type="InterPro" id="IPR011014">
    <property type="entry name" value="MscS_channel_TM-2"/>
</dbReference>
<feature type="signal peptide" evidence="8">
    <location>
        <begin position="1"/>
        <end position="37"/>
    </location>
</feature>
<dbReference type="Pfam" id="PF00924">
    <property type="entry name" value="MS_channel_2nd"/>
    <property type="match status" value="1"/>
</dbReference>
<comment type="similarity">
    <text evidence="2">Belongs to the MscS (TC 1.A.23) family.</text>
</comment>
<dbReference type="InterPro" id="IPR010920">
    <property type="entry name" value="LSM_dom_sf"/>
</dbReference>
<organism evidence="12 13">
    <name type="scientific">Achromobacter pulmonis</name>
    <dbReference type="NCBI Taxonomy" id="1389932"/>
    <lineage>
        <taxon>Bacteria</taxon>
        <taxon>Pseudomonadati</taxon>
        <taxon>Pseudomonadota</taxon>
        <taxon>Betaproteobacteria</taxon>
        <taxon>Burkholderiales</taxon>
        <taxon>Alcaligenaceae</taxon>
        <taxon>Achromobacter</taxon>
    </lineage>
</organism>
<dbReference type="Pfam" id="PF21082">
    <property type="entry name" value="MS_channel_3rd"/>
    <property type="match status" value="1"/>
</dbReference>
<feature type="transmembrane region" description="Helical" evidence="7">
    <location>
        <begin position="478"/>
        <end position="500"/>
    </location>
</feature>
<dbReference type="InterPro" id="IPR022249">
    <property type="entry name" value="DUF3772"/>
</dbReference>
<keyword evidence="5 7" id="KW-1133">Transmembrane helix</keyword>
<keyword evidence="3" id="KW-1003">Cell membrane</keyword>
<evidence type="ECO:0000256" key="4">
    <source>
        <dbReference type="ARBA" id="ARBA00022692"/>
    </source>
</evidence>
<keyword evidence="6 7" id="KW-0472">Membrane</keyword>
<feature type="domain" description="DUF3772" evidence="10">
    <location>
        <begin position="139"/>
        <end position="201"/>
    </location>
</feature>
<evidence type="ECO:0000313" key="12">
    <source>
        <dbReference type="EMBL" id="CAB3918256.1"/>
    </source>
</evidence>
<dbReference type="SUPFAM" id="SSF50182">
    <property type="entry name" value="Sm-like ribonucleoproteins"/>
    <property type="match status" value="1"/>
</dbReference>
<dbReference type="EMBL" id="CADIKZ010000023">
    <property type="protein sequence ID" value="CAB3918256.1"/>
    <property type="molecule type" value="Genomic_DNA"/>
</dbReference>
<evidence type="ECO:0000256" key="5">
    <source>
        <dbReference type="ARBA" id="ARBA00022989"/>
    </source>
</evidence>
<gene>
    <name evidence="12" type="ORF">LMG26788_05190</name>
</gene>
<dbReference type="RefSeq" id="WP_175141953.1">
    <property type="nucleotide sequence ID" value="NZ_CADIKZ010000023.1"/>
</dbReference>
<dbReference type="SUPFAM" id="SSF82689">
    <property type="entry name" value="Mechanosensitive channel protein MscS (YggB), C-terminal domain"/>
    <property type="match status" value="1"/>
</dbReference>
<dbReference type="Gene3D" id="2.30.30.60">
    <property type="match status" value="1"/>
</dbReference>
<evidence type="ECO:0000256" key="6">
    <source>
        <dbReference type="ARBA" id="ARBA00023136"/>
    </source>
</evidence>
<dbReference type="InterPro" id="IPR023408">
    <property type="entry name" value="MscS_beta-dom_sf"/>
</dbReference>
<dbReference type="InterPro" id="IPR006685">
    <property type="entry name" value="MscS_channel_2nd"/>
</dbReference>
<dbReference type="InterPro" id="IPR049278">
    <property type="entry name" value="MS_channel_C"/>
</dbReference>
<dbReference type="Gene3D" id="3.30.70.100">
    <property type="match status" value="1"/>
</dbReference>
<dbReference type="GO" id="GO:0008381">
    <property type="term" value="F:mechanosensitive monoatomic ion channel activity"/>
    <property type="evidence" value="ECO:0007669"/>
    <property type="project" value="UniProtKB-ARBA"/>
</dbReference>
<evidence type="ECO:0000256" key="7">
    <source>
        <dbReference type="SAM" id="Phobius"/>
    </source>
</evidence>
<feature type="transmembrane region" description="Helical" evidence="7">
    <location>
        <begin position="401"/>
        <end position="425"/>
    </location>
</feature>
<evidence type="ECO:0000256" key="3">
    <source>
        <dbReference type="ARBA" id="ARBA00022475"/>
    </source>
</evidence>
<evidence type="ECO:0000259" key="11">
    <source>
        <dbReference type="Pfam" id="PF21082"/>
    </source>
</evidence>
<evidence type="ECO:0000259" key="10">
    <source>
        <dbReference type="Pfam" id="PF12607"/>
    </source>
</evidence>
<evidence type="ECO:0000256" key="2">
    <source>
        <dbReference type="ARBA" id="ARBA00008017"/>
    </source>
</evidence>
<evidence type="ECO:0000259" key="9">
    <source>
        <dbReference type="Pfam" id="PF00924"/>
    </source>
</evidence>
<keyword evidence="4 7" id="KW-0812">Transmembrane</keyword>
<feature type="domain" description="Mechanosensitive ion channel MscS C-terminal" evidence="11">
    <location>
        <begin position="693"/>
        <end position="771"/>
    </location>
</feature>